<dbReference type="Gene3D" id="1.10.1000.11">
    <property type="entry name" value="Arf Nucleotide-binding Site Opener,domain 2"/>
    <property type="match status" value="1"/>
</dbReference>
<feature type="domain" description="SEC7" evidence="2">
    <location>
        <begin position="1"/>
        <end position="114"/>
    </location>
</feature>
<dbReference type="InterPro" id="IPR035999">
    <property type="entry name" value="Sec7_dom_sf"/>
</dbReference>
<dbReference type="Gene3D" id="2.30.29.30">
    <property type="entry name" value="Pleckstrin-homology domain (PH domain)/Phosphotyrosine-binding domain (PTB)"/>
    <property type="match status" value="1"/>
</dbReference>
<protein>
    <submittedName>
        <fullName evidence="3">11989_t:CDS:1</fullName>
    </submittedName>
</protein>
<dbReference type="EMBL" id="CAJVPK010000337">
    <property type="protein sequence ID" value="CAG8496192.1"/>
    <property type="molecule type" value="Genomic_DNA"/>
</dbReference>
<comment type="caution">
    <text evidence="3">The sequence shown here is derived from an EMBL/GenBank/DDBJ whole genome shotgun (WGS) entry which is preliminary data.</text>
</comment>
<dbReference type="InterPro" id="IPR011993">
    <property type="entry name" value="PH-like_dom_sf"/>
</dbReference>
<organism evidence="3 4">
    <name type="scientific">Diversispora eburnea</name>
    <dbReference type="NCBI Taxonomy" id="1213867"/>
    <lineage>
        <taxon>Eukaryota</taxon>
        <taxon>Fungi</taxon>
        <taxon>Fungi incertae sedis</taxon>
        <taxon>Mucoromycota</taxon>
        <taxon>Glomeromycotina</taxon>
        <taxon>Glomeromycetes</taxon>
        <taxon>Diversisporales</taxon>
        <taxon>Diversisporaceae</taxon>
        <taxon>Diversispora</taxon>
    </lineage>
</organism>
<evidence type="ECO:0000313" key="4">
    <source>
        <dbReference type="Proteomes" id="UP000789706"/>
    </source>
</evidence>
<dbReference type="Pfam" id="PF15410">
    <property type="entry name" value="PH_9"/>
    <property type="match status" value="1"/>
</dbReference>
<dbReference type="PROSITE" id="PS50190">
    <property type="entry name" value="SEC7"/>
    <property type="match status" value="1"/>
</dbReference>
<dbReference type="OrthoDB" id="430364at2759"/>
<dbReference type="Proteomes" id="UP000789706">
    <property type="component" value="Unassembled WGS sequence"/>
</dbReference>
<dbReference type="AlphaFoldDB" id="A0A9N8ZHU2"/>
<dbReference type="SUPFAM" id="SSF48425">
    <property type="entry name" value="Sec7 domain"/>
    <property type="match status" value="1"/>
</dbReference>
<gene>
    <name evidence="3" type="ORF">DEBURN_LOCUS4432</name>
</gene>
<dbReference type="InterPro" id="IPR023394">
    <property type="entry name" value="Sec7_C_sf"/>
</dbReference>
<dbReference type="InterPro" id="IPR041681">
    <property type="entry name" value="PH_9"/>
</dbReference>
<evidence type="ECO:0000313" key="3">
    <source>
        <dbReference type="EMBL" id="CAG8496192.1"/>
    </source>
</evidence>
<dbReference type="InterPro" id="IPR000904">
    <property type="entry name" value="Sec7_dom"/>
</dbReference>
<evidence type="ECO:0000256" key="1">
    <source>
        <dbReference type="SAM" id="MobiDB-lite"/>
    </source>
</evidence>
<dbReference type="GO" id="GO:0032012">
    <property type="term" value="P:regulation of ARF protein signal transduction"/>
    <property type="evidence" value="ECO:0007669"/>
    <property type="project" value="InterPro"/>
</dbReference>
<dbReference type="GO" id="GO:0005085">
    <property type="term" value="F:guanyl-nucleotide exchange factor activity"/>
    <property type="evidence" value="ECO:0007669"/>
    <property type="project" value="InterPro"/>
</dbReference>
<evidence type="ECO:0000259" key="2">
    <source>
        <dbReference type="PROSITE" id="PS50190"/>
    </source>
</evidence>
<keyword evidence="4" id="KW-1185">Reference proteome</keyword>
<sequence length="459" mass="53221">KFLMECHLPKETQQIDRVIEAFAKRYIELNPDFVKRKMTKDEFVRNTRIEEDDTDVNGQTMIESPTDHRPLKLFSSSKDKRKTSIRSRNDPYWVIQSKLPTEFKPNIENIVPMENPYSYMGTLESLDVGNLHRAFSSAQTIRVTEDGTFLLKITKGGKLGRKIDMVDGRKKGNFIRNWKQYGVILSGSQLMFFKDEVWFNTQMNELKNPEKSKKLPILRPDAILMTAESVAVYDKKYVKYSNVFRLVCPKGHQYLFQAESEKSGGINNKYQKNDGIELLGFNKDDSKDSQSRANLLRERISTLTSQLQTDIRFRNNLILMIPYKASTRDRIIQIATVVAQRLKHTCLELSRLVCYHEILEKDLCATVMENSNYWQHRNSMYRVGESSQEPIVVKNIIMDPPSTRKQLGIIGRQSFVNDVSSVTEEQQQILSGIIISDEESIKSIKSIKKFVDAEEWYPE</sequence>
<dbReference type="SUPFAM" id="SSF50729">
    <property type="entry name" value="PH domain-like"/>
    <property type="match status" value="1"/>
</dbReference>
<accession>A0A9N8ZHU2</accession>
<reference evidence="3" key="1">
    <citation type="submission" date="2021-06" db="EMBL/GenBank/DDBJ databases">
        <authorList>
            <person name="Kallberg Y."/>
            <person name="Tangrot J."/>
            <person name="Rosling A."/>
        </authorList>
    </citation>
    <scope>NUCLEOTIDE SEQUENCE</scope>
    <source>
        <strain evidence="3">AZ414A</strain>
    </source>
</reference>
<feature type="non-terminal residue" evidence="3">
    <location>
        <position position="1"/>
    </location>
</feature>
<dbReference type="Pfam" id="PF01369">
    <property type="entry name" value="Sec7"/>
    <property type="match status" value="1"/>
</dbReference>
<name>A0A9N8ZHU2_9GLOM</name>
<feature type="region of interest" description="Disordered" evidence="1">
    <location>
        <begin position="58"/>
        <end position="83"/>
    </location>
</feature>
<proteinExistence type="predicted"/>